<protein>
    <submittedName>
        <fullName evidence="1">Uncharacterized protein</fullName>
    </submittedName>
</protein>
<evidence type="ECO:0000313" key="2">
    <source>
        <dbReference type="Proteomes" id="UP000568050"/>
    </source>
</evidence>
<dbReference type="AlphaFoldDB" id="A0A839QUG4"/>
<name>A0A839QUG4_9MICO</name>
<proteinExistence type="predicted"/>
<dbReference type="Proteomes" id="UP000568050">
    <property type="component" value="Unassembled WGS sequence"/>
</dbReference>
<evidence type="ECO:0000313" key="1">
    <source>
        <dbReference type="EMBL" id="MBB3023924.1"/>
    </source>
</evidence>
<accession>A0A839QUG4</accession>
<comment type="caution">
    <text evidence="1">The sequence shown here is derived from an EMBL/GenBank/DDBJ whole genome shotgun (WGS) entry which is preliminary data.</text>
</comment>
<sequence>MESERLVGFLPGETVLVAQVSEEVAADENGTITPPDTALGPVVVVGRASGTVIVQGAS</sequence>
<reference evidence="1 2" key="1">
    <citation type="submission" date="2020-08" db="EMBL/GenBank/DDBJ databases">
        <title>Sequencing the genomes of 1000 actinobacteria strains.</title>
        <authorList>
            <person name="Klenk H.-P."/>
        </authorList>
    </citation>
    <scope>NUCLEOTIDE SEQUENCE [LARGE SCALE GENOMIC DNA]</scope>
    <source>
        <strain evidence="1 2">DSM 23040</strain>
    </source>
</reference>
<organism evidence="1 2">
    <name type="scientific">Helcobacillus massiliensis</name>
    <dbReference type="NCBI Taxonomy" id="521392"/>
    <lineage>
        <taxon>Bacteria</taxon>
        <taxon>Bacillati</taxon>
        <taxon>Actinomycetota</taxon>
        <taxon>Actinomycetes</taxon>
        <taxon>Micrococcales</taxon>
        <taxon>Dermabacteraceae</taxon>
        <taxon>Helcobacillus</taxon>
    </lineage>
</organism>
<keyword evidence="2" id="KW-1185">Reference proteome</keyword>
<dbReference type="EMBL" id="JACHWP010000017">
    <property type="protein sequence ID" value="MBB3023924.1"/>
    <property type="molecule type" value="Genomic_DNA"/>
</dbReference>
<dbReference type="RefSeq" id="WP_415829956.1">
    <property type="nucleotide sequence ID" value="NZ_CBCSFZ010000026.1"/>
</dbReference>
<gene>
    <name evidence="1" type="ORF">FHX50_002230</name>
</gene>